<keyword evidence="2" id="KW-0472">Membrane</keyword>
<keyword evidence="2" id="KW-1133">Transmembrane helix</keyword>
<feature type="transmembrane region" description="Helical" evidence="2">
    <location>
        <begin position="344"/>
        <end position="363"/>
    </location>
</feature>
<gene>
    <name evidence="3" type="ORF">FVE85_4775</name>
</gene>
<organism evidence="3 4">
    <name type="scientific">Porphyridium purpureum</name>
    <name type="common">Red alga</name>
    <name type="synonym">Porphyridium cruentum</name>
    <dbReference type="NCBI Taxonomy" id="35688"/>
    <lineage>
        <taxon>Eukaryota</taxon>
        <taxon>Rhodophyta</taxon>
        <taxon>Bangiophyceae</taxon>
        <taxon>Porphyridiales</taxon>
        <taxon>Porphyridiaceae</taxon>
        <taxon>Porphyridium</taxon>
    </lineage>
</organism>
<proteinExistence type="predicted"/>
<dbReference type="PANTHER" id="PTHR36970:SF1">
    <property type="entry name" value="BESTROPHIN HOMOLOG"/>
    <property type="match status" value="1"/>
</dbReference>
<evidence type="ECO:0000256" key="1">
    <source>
        <dbReference type="SAM" id="MobiDB-lite"/>
    </source>
</evidence>
<feature type="transmembrane region" description="Helical" evidence="2">
    <location>
        <begin position="165"/>
        <end position="183"/>
    </location>
</feature>
<keyword evidence="4" id="KW-1185">Reference proteome</keyword>
<sequence>MSGVRGSTAQLSEHSGASFGTFDMPSPHAQEPAQEGKDEGSAPADAVRKSANDESDSGSENGFGDEWRGRSALEEAENIGSNVAALQAEYQRRAGEGEHPQSRPIAFCATLCCSIRNSLLDYLAIWVVFVRYFITLDTLLYMIIATGATLFYYYYDSGRLASGEISWTFISFAIIFPISYNIGEAYRRREVGLKELAAFKSLVTSTYMAHAHWNFGKDPSNWGWREKVRGGPWDEHTKQVRTVLVDLVGHVRDFLMLPCVNNLRHVHTSTGRKEKNRVMRMWRAEIAHIELCFNRLSLATEITKAYGLPGNEAARINQYLMLMQTHFSAVRYIKGYRTAQGIQSYARLFIFLHPLLYGSYYAYLGLQISLGWALAFSYLLGFSMIGLVNVELALEDPFQTNGLDRIRIEKIAKELMRDLRSDAKDRQAVVEEKVDLFEAEFSLLE</sequence>
<dbReference type="OMA" id="CGMPANE"/>
<feature type="transmembrane region" description="Helical" evidence="2">
    <location>
        <begin position="123"/>
        <end position="153"/>
    </location>
</feature>
<evidence type="ECO:0000313" key="4">
    <source>
        <dbReference type="Proteomes" id="UP000324585"/>
    </source>
</evidence>
<feature type="region of interest" description="Disordered" evidence="1">
    <location>
        <begin position="1"/>
        <end position="66"/>
    </location>
</feature>
<dbReference type="PANTHER" id="PTHR36970">
    <property type="entry name" value="UNNAMED PRODUCT"/>
    <property type="match status" value="1"/>
</dbReference>
<dbReference type="OrthoDB" id="536576at2759"/>
<feature type="transmembrane region" description="Helical" evidence="2">
    <location>
        <begin position="369"/>
        <end position="390"/>
    </location>
</feature>
<feature type="compositionally biased region" description="Polar residues" evidence="1">
    <location>
        <begin position="1"/>
        <end position="15"/>
    </location>
</feature>
<feature type="compositionally biased region" description="Basic and acidic residues" evidence="1">
    <location>
        <begin position="34"/>
        <end position="52"/>
    </location>
</feature>
<evidence type="ECO:0000256" key="2">
    <source>
        <dbReference type="SAM" id="Phobius"/>
    </source>
</evidence>
<comment type="caution">
    <text evidence="3">The sequence shown here is derived from an EMBL/GenBank/DDBJ whole genome shotgun (WGS) entry which is preliminary data.</text>
</comment>
<reference evidence="4" key="1">
    <citation type="journal article" date="2019" name="Nat. Commun.">
        <title>Expansion of phycobilisome linker gene families in mesophilic red algae.</title>
        <authorList>
            <person name="Lee J."/>
            <person name="Kim D."/>
            <person name="Bhattacharya D."/>
            <person name="Yoon H.S."/>
        </authorList>
    </citation>
    <scope>NUCLEOTIDE SEQUENCE [LARGE SCALE GENOMIC DNA]</scope>
    <source>
        <strain evidence="4">CCMP 1328</strain>
    </source>
</reference>
<name>A0A5J4YQN7_PORPP</name>
<evidence type="ECO:0000313" key="3">
    <source>
        <dbReference type="EMBL" id="KAA8493638.1"/>
    </source>
</evidence>
<accession>A0A5J4YQN7</accession>
<dbReference type="EMBL" id="VRMN01000006">
    <property type="protein sequence ID" value="KAA8493638.1"/>
    <property type="molecule type" value="Genomic_DNA"/>
</dbReference>
<keyword evidence="2" id="KW-0812">Transmembrane</keyword>
<dbReference type="Proteomes" id="UP000324585">
    <property type="component" value="Unassembled WGS sequence"/>
</dbReference>
<protein>
    <submittedName>
        <fullName evidence="3">Uncharacterized protein</fullName>
    </submittedName>
</protein>
<dbReference type="AlphaFoldDB" id="A0A5J4YQN7"/>